<dbReference type="NCBIfam" id="TIGR00281">
    <property type="entry name" value="SMC-Scp complex subunit ScpB"/>
    <property type="match status" value="1"/>
</dbReference>
<keyword evidence="4" id="KW-0131">Cell cycle</keyword>
<evidence type="ECO:0000256" key="2">
    <source>
        <dbReference type="ARBA" id="ARBA00022618"/>
    </source>
</evidence>
<dbReference type="PIRSF" id="PIRSF019345">
    <property type="entry name" value="ScpB"/>
    <property type="match status" value="1"/>
</dbReference>
<dbReference type="SUPFAM" id="SSF46785">
    <property type="entry name" value="Winged helix' DNA-binding domain"/>
    <property type="match status" value="2"/>
</dbReference>
<gene>
    <name evidence="6" type="ORF">A3B10_00585</name>
</gene>
<accession>A0A1F5PXJ4</accession>
<keyword evidence="3" id="KW-0159">Chromosome partition</keyword>
<evidence type="ECO:0000256" key="5">
    <source>
        <dbReference type="SAM" id="Coils"/>
    </source>
</evidence>
<feature type="coiled-coil region" evidence="5">
    <location>
        <begin position="23"/>
        <end position="50"/>
    </location>
</feature>
<dbReference type="GO" id="GO:0051301">
    <property type="term" value="P:cell division"/>
    <property type="evidence" value="ECO:0007669"/>
    <property type="project" value="UniProtKB-KW"/>
</dbReference>
<reference evidence="6 7" key="1">
    <citation type="journal article" date="2016" name="Nat. Commun.">
        <title>Thousands of microbial genomes shed light on interconnected biogeochemical processes in an aquifer system.</title>
        <authorList>
            <person name="Anantharaman K."/>
            <person name="Brown C.T."/>
            <person name="Hug L.A."/>
            <person name="Sharon I."/>
            <person name="Castelle C.J."/>
            <person name="Probst A.J."/>
            <person name="Thomas B.C."/>
            <person name="Singh A."/>
            <person name="Wilkins M.J."/>
            <person name="Karaoz U."/>
            <person name="Brodie E.L."/>
            <person name="Williams K.H."/>
            <person name="Hubbard S.S."/>
            <person name="Banfield J.F."/>
        </authorList>
    </citation>
    <scope>NUCLEOTIDE SEQUENCE [LARGE SCALE GENOMIC DNA]</scope>
</reference>
<dbReference type="Pfam" id="PF04079">
    <property type="entry name" value="SMC_ScpB"/>
    <property type="match status" value="1"/>
</dbReference>
<dbReference type="PANTHER" id="PTHR34298:SF2">
    <property type="entry name" value="SEGREGATION AND CONDENSATION PROTEIN B"/>
    <property type="match status" value="1"/>
</dbReference>
<dbReference type="InterPro" id="IPR005234">
    <property type="entry name" value="ScpB_csome_segregation"/>
</dbReference>
<organism evidence="6 7">
    <name type="scientific">Candidatus Doudnabacteria bacterium RIFCSPLOWO2_01_FULL_44_21</name>
    <dbReference type="NCBI Taxonomy" id="1817841"/>
    <lineage>
        <taxon>Bacteria</taxon>
        <taxon>Candidatus Doudnaibacteriota</taxon>
    </lineage>
</organism>
<keyword evidence="1" id="KW-0963">Cytoplasm</keyword>
<dbReference type="AlphaFoldDB" id="A0A1F5PXJ4"/>
<dbReference type="Proteomes" id="UP000177281">
    <property type="component" value="Unassembled WGS sequence"/>
</dbReference>
<protein>
    <submittedName>
        <fullName evidence="6">SMC-Scp complex subunit ScpB</fullName>
    </submittedName>
</protein>
<dbReference type="PANTHER" id="PTHR34298">
    <property type="entry name" value="SEGREGATION AND CONDENSATION PROTEIN B"/>
    <property type="match status" value="1"/>
</dbReference>
<keyword evidence="5" id="KW-0175">Coiled coil</keyword>
<evidence type="ECO:0000313" key="6">
    <source>
        <dbReference type="EMBL" id="OGE94635.1"/>
    </source>
</evidence>
<dbReference type="GO" id="GO:0051304">
    <property type="term" value="P:chromosome separation"/>
    <property type="evidence" value="ECO:0007669"/>
    <property type="project" value="InterPro"/>
</dbReference>
<evidence type="ECO:0000256" key="4">
    <source>
        <dbReference type="ARBA" id="ARBA00023306"/>
    </source>
</evidence>
<dbReference type="Gene3D" id="1.10.10.10">
    <property type="entry name" value="Winged helix-like DNA-binding domain superfamily/Winged helix DNA-binding domain"/>
    <property type="match status" value="2"/>
</dbReference>
<dbReference type="InterPro" id="IPR036388">
    <property type="entry name" value="WH-like_DNA-bd_sf"/>
</dbReference>
<comment type="caution">
    <text evidence="6">The sequence shown here is derived from an EMBL/GenBank/DDBJ whole genome shotgun (WGS) entry which is preliminary data.</text>
</comment>
<sequence length="183" mass="20505">MDSQKLKSQILSILFVASKPVTIKELVGVLEVSEEELKQAVAELVSENQSSGIILLAHNNKLQLSSNPDHSSVVKKFLSLELREKLTDAALETLAIILYKQPISKAEIENIRGVNSQYTLRHLLIRGLIEKIQSPSDRRMQLYKTTLEFMQHLGIKDMKDLPDFEELTKSIELPGAAQNANGQ</sequence>
<evidence type="ECO:0000256" key="3">
    <source>
        <dbReference type="ARBA" id="ARBA00022829"/>
    </source>
</evidence>
<evidence type="ECO:0000256" key="1">
    <source>
        <dbReference type="ARBA" id="ARBA00022490"/>
    </source>
</evidence>
<evidence type="ECO:0000313" key="7">
    <source>
        <dbReference type="Proteomes" id="UP000177281"/>
    </source>
</evidence>
<dbReference type="EMBL" id="MFFB01000012">
    <property type="protein sequence ID" value="OGE94635.1"/>
    <property type="molecule type" value="Genomic_DNA"/>
</dbReference>
<dbReference type="InterPro" id="IPR036390">
    <property type="entry name" value="WH_DNA-bd_sf"/>
</dbReference>
<name>A0A1F5PXJ4_9BACT</name>
<dbReference type="STRING" id="1817841.A3B10_00585"/>
<proteinExistence type="predicted"/>
<keyword evidence="2" id="KW-0132">Cell division</keyword>